<comment type="caution">
    <text evidence="2">The sequence shown here is derived from an EMBL/GenBank/DDBJ whole genome shotgun (WGS) entry which is preliminary data.</text>
</comment>
<dbReference type="AlphaFoldDB" id="A0A8J6DEC2"/>
<feature type="region of interest" description="Disordered" evidence="1">
    <location>
        <begin position="472"/>
        <end position="586"/>
    </location>
</feature>
<feature type="compositionally biased region" description="Low complexity" evidence="1">
    <location>
        <begin position="250"/>
        <end position="264"/>
    </location>
</feature>
<organism evidence="2 3">
    <name type="scientific">Galemys pyrenaicus</name>
    <name type="common">Iberian desman</name>
    <name type="synonym">Pyrenean desman</name>
    <dbReference type="NCBI Taxonomy" id="202257"/>
    <lineage>
        <taxon>Eukaryota</taxon>
        <taxon>Metazoa</taxon>
        <taxon>Chordata</taxon>
        <taxon>Craniata</taxon>
        <taxon>Vertebrata</taxon>
        <taxon>Euteleostomi</taxon>
        <taxon>Mammalia</taxon>
        <taxon>Eutheria</taxon>
        <taxon>Laurasiatheria</taxon>
        <taxon>Eulipotyphla</taxon>
        <taxon>Talpidae</taxon>
        <taxon>Galemys</taxon>
    </lineage>
</organism>
<name>A0A8J6DEC2_GALPY</name>
<reference evidence="2" key="1">
    <citation type="journal article" date="2021" name="Evol. Appl.">
        <title>The genome of the Pyrenean desman and the effects of bottlenecks and inbreeding on the genomic landscape of an endangered species.</title>
        <authorList>
            <person name="Escoda L."/>
            <person name="Castresana J."/>
        </authorList>
    </citation>
    <scope>NUCLEOTIDE SEQUENCE</scope>
    <source>
        <strain evidence="2">IBE-C5619</strain>
    </source>
</reference>
<gene>
    <name evidence="2" type="ORF">J0S82_016208</name>
</gene>
<keyword evidence="3" id="KW-1185">Reference proteome</keyword>
<feature type="region of interest" description="Disordered" evidence="1">
    <location>
        <begin position="221"/>
        <end position="269"/>
    </location>
</feature>
<evidence type="ECO:0000256" key="1">
    <source>
        <dbReference type="SAM" id="MobiDB-lite"/>
    </source>
</evidence>
<protein>
    <submittedName>
        <fullName evidence="2">Uncharacterized protein</fullName>
    </submittedName>
</protein>
<dbReference type="EMBL" id="JAGFMF010012255">
    <property type="protein sequence ID" value="KAG8505464.1"/>
    <property type="molecule type" value="Genomic_DNA"/>
</dbReference>
<evidence type="ECO:0000313" key="2">
    <source>
        <dbReference type="EMBL" id="KAG8505464.1"/>
    </source>
</evidence>
<sequence>MPSVGTGPCQRWLQVGGRCAQLSPSGRQHLVTSLLLGRSRTQGPAGLAQRVGPCGPGGPDPPPDRGAVAGLPPLALAAALCGPCGPARQRAPLTCGWALGLRPQDAVLGHSAQAGDAGCCEGRSRELPALRPPALAVAPGGLAGGLDMDLATEALHLLTCTEVRPGRGHPQDSWLARAGVVSGQARTGVWGAASPGPWGPAYSCTPGGPPSPVWAAALASGPTRRAVGPRTGRDCADADRERPRRRPYRAWRPVPSAGPGLRGLRPPPPAAPRWPCLGRGSRLAWLERAGQGSGGSGDQGLLPMLGGPVSCSLARAVGAGPRLPGGPRTGIQCAQPNGPAPCTEEALCLGLREAPGPGKGSSHVLLRGARRGLEAGRAALHWAAPAGQDAQGPQVGPGQPGRPRPPCWLCRARGALPGGCAFFSALAGIRARACALPVPLPARPGRRACAGGSATPVRLCRAVGVRAGASVSARGPRLSGRERARRNARGLRAAGPRAGGPARPWGGGAGPGAGPSSAGDLAFTCGGRRENETIKAGGGAPGPEWLPRRAGRVLGSRPPRRAEPRASARLGPAVRSSRATPLGPPAMEAPRGRCGLAALWCLGLLGALARVAGTHYRYLWRGCYPCHLGQAGYPVSAGDRRPGGRWAGLAGGGTCRRSL</sequence>
<accession>A0A8J6DEC2</accession>
<feature type="compositionally biased region" description="Low complexity" evidence="1">
    <location>
        <begin position="490"/>
        <end position="504"/>
    </location>
</feature>
<feature type="compositionally biased region" description="Basic and acidic residues" evidence="1">
    <location>
        <begin position="231"/>
        <end position="242"/>
    </location>
</feature>
<proteinExistence type="predicted"/>
<feature type="region of interest" description="Disordered" evidence="1">
    <location>
        <begin position="42"/>
        <end position="67"/>
    </location>
</feature>
<dbReference type="Proteomes" id="UP000700334">
    <property type="component" value="Unassembled WGS sequence"/>
</dbReference>
<evidence type="ECO:0000313" key="3">
    <source>
        <dbReference type="Proteomes" id="UP000700334"/>
    </source>
</evidence>